<keyword evidence="2" id="KW-1185">Reference proteome</keyword>
<organism evidence="1 2">
    <name type="scientific">Prunus armeniaca</name>
    <name type="common">Apricot</name>
    <name type="synonym">Armeniaca vulgaris</name>
    <dbReference type="NCBI Taxonomy" id="36596"/>
    <lineage>
        <taxon>Eukaryota</taxon>
        <taxon>Viridiplantae</taxon>
        <taxon>Streptophyta</taxon>
        <taxon>Embryophyta</taxon>
        <taxon>Tracheophyta</taxon>
        <taxon>Spermatophyta</taxon>
        <taxon>Magnoliopsida</taxon>
        <taxon>eudicotyledons</taxon>
        <taxon>Gunneridae</taxon>
        <taxon>Pentapetalae</taxon>
        <taxon>rosids</taxon>
        <taxon>fabids</taxon>
        <taxon>Rosales</taxon>
        <taxon>Rosaceae</taxon>
        <taxon>Amygdaloideae</taxon>
        <taxon>Amygdaleae</taxon>
        <taxon>Prunus</taxon>
    </lineage>
</organism>
<gene>
    <name evidence="1" type="ORF">ORAREDHAP_LOCUS33777</name>
</gene>
<name>A0A6J5XGF3_PRUAR</name>
<dbReference type="AlphaFoldDB" id="A0A6J5XGF3"/>
<evidence type="ECO:0000313" key="2">
    <source>
        <dbReference type="Proteomes" id="UP000507245"/>
    </source>
</evidence>
<sequence>MTEFTLNESSDCLSEYGEIGIHCYISSQRALCISHLIHYISNQHAPPTPRHVSHNAAEAREGRVQLLHPSPLYTDNILTMGPIQSDHGAHSPEGVLIATRVPTCASQDIRTIGRLFQKRRPAVAPFTRHNRHSDGAFTPR</sequence>
<accession>A0A6J5XGF3</accession>
<reference evidence="2" key="1">
    <citation type="journal article" date="2020" name="Genome Biol.">
        <title>Gamete binning: chromosome-level and haplotype-resolved genome assembly enabled by high-throughput single-cell sequencing of gamete genomes.</title>
        <authorList>
            <person name="Campoy J.A."/>
            <person name="Sun H."/>
            <person name="Goel M."/>
            <person name="Jiao W.-B."/>
            <person name="Folz-Donahue K."/>
            <person name="Wang N."/>
            <person name="Rubio M."/>
            <person name="Liu C."/>
            <person name="Kukat C."/>
            <person name="Ruiz D."/>
            <person name="Huettel B."/>
            <person name="Schneeberger K."/>
        </authorList>
    </citation>
    <scope>NUCLEOTIDE SEQUENCE [LARGE SCALE GENOMIC DNA]</scope>
    <source>
        <strain evidence="2">cv. Rojo Pasion</strain>
    </source>
</reference>
<dbReference type="Proteomes" id="UP000507245">
    <property type="component" value="Unassembled WGS sequence"/>
</dbReference>
<dbReference type="EMBL" id="CAEKKB010000005">
    <property type="protein sequence ID" value="CAB4311583.1"/>
    <property type="molecule type" value="Genomic_DNA"/>
</dbReference>
<proteinExistence type="predicted"/>
<evidence type="ECO:0000313" key="1">
    <source>
        <dbReference type="EMBL" id="CAB4311583.1"/>
    </source>
</evidence>
<protein>
    <submittedName>
        <fullName evidence="1">Uncharacterized protein</fullName>
    </submittedName>
</protein>